<evidence type="ECO:0000256" key="14">
    <source>
        <dbReference type="SAM" id="Phobius"/>
    </source>
</evidence>
<comment type="function">
    <text evidence="1">Removes C-terminal D-alanyl residues from sugar-peptide cell wall precursors.</text>
</comment>
<comment type="similarity">
    <text evidence="3 13">Belongs to the peptidase S11 family.</text>
</comment>
<dbReference type="SMART" id="SM00936">
    <property type="entry name" value="PBP5_C"/>
    <property type="match status" value="1"/>
</dbReference>
<feature type="transmembrane region" description="Helical" evidence="14">
    <location>
        <begin position="417"/>
        <end position="436"/>
    </location>
</feature>
<keyword evidence="11" id="KW-0961">Cell wall biogenesis/degradation</keyword>
<dbReference type="EC" id="3.4.16.4" evidence="4"/>
<evidence type="ECO:0000256" key="2">
    <source>
        <dbReference type="ARBA" id="ARBA00004752"/>
    </source>
</evidence>
<dbReference type="Pfam" id="PF00768">
    <property type="entry name" value="Peptidase_S11"/>
    <property type="match status" value="1"/>
</dbReference>
<evidence type="ECO:0000256" key="7">
    <source>
        <dbReference type="ARBA" id="ARBA00022729"/>
    </source>
</evidence>
<evidence type="ECO:0000256" key="13">
    <source>
        <dbReference type="RuleBase" id="RU004016"/>
    </source>
</evidence>
<dbReference type="EMBL" id="JAHBCL010000013">
    <property type="protein sequence ID" value="MBS7526814.1"/>
    <property type="molecule type" value="Genomic_DNA"/>
</dbReference>
<keyword evidence="8" id="KW-0378">Hydrolase</keyword>
<comment type="catalytic activity">
    <reaction evidence="12">
        <text>Preferential cleavage: (Ac)2-L-Lys-D-Ala-|-D-Ala. Also transpeptidation of peptidyl-alanyl moieties that are N-acyl substituents of D-alanine.</text>
        <dbReference type="EC" id="3.4.16.4"/>
    </reaction>
</comment>
<keyword evidence="10" id="KW-0573">Peptidoglycan synthesis</keyword>
<dbReference type="InterPro" id="IPR012907">
    <property type="entry name" value="Peptidase_S11_C"/>
</dbReference>
<dbReference type="Gene3D" id="2.60.410.10">
    <property type="entry name" value="D-Ala-D-Ala carboxypeptidase, C-terminal domain"/>
    <property type="match status" value="1"/>
</dbReference>
<keyword evidence="14" id="KW-0472">Membrane</keyword>
<keyword evidence="6" id="KW-0645">Protease</keyword>
<evidence type="ECO:0000256" key="6">
    <source>
        <dbReference type="ARBA" id="ARBA00022670"/>
    </source>
</evidence>
<evidence type="ECO:0000256" key="5">
    <source>
        <dbReference type="ARBA" id="ARBA00022645"/>
    </source>
</evidence>
<dbReference type="InterPro" id="IPR015956">
    <property type="entry name" value="Peniciliin-bd_prot_C_sf"/>
</dbReference>
<keyword evidence="14" id="KW-1133">Transmembrane helix</keyword>
<dbReference type="InterPro" id="IPR037167">
    <property type="entry name" value="Peptidase_S11_C_sf"/>
</dbReference>
<dbReference type="InterPro" id="IPR018044">
    <property type="entry name" value="Peptidase_S11"/>
</dbReference>
<evidence type="ECO:0000256" key="12">
    <source>
        <dbReference type="ARBA" id="ARBA00034000"/>
    </source>
</evidence>
<dbReference type="SUPFAM" id="SSF56601">
    <property type="entry name" value="beta-lactamase/transpeptidase-like"/>
    <property type="match status" value="1"/>
</dbReference>
<accession>A0ABS5PNR2</accession>
<evidence type="ECO:0000256" key="11">
    <source>
        <dbReference type="ARBA" id="ARBA00023316"/>
    </source>
</evidence>
<protein>
    <recommendedName>
        <fullName evidence="4">serine-type D-Ala-D-Ala carboxypeptidase</fullName>
        <ecNumber evidence="4">3.4.16.4</ecNumber>
    </recommendedName>
</protein>
<dbReference type="Pfam" id="PF07943">
    <property type="entry name" value="PBP5_C"/>
    <property type="match status" value="1"/>
</dbReference>
<name>A0ABS5PNR2_9FIRM</name>
<dbReference type="Proteomes" id="UP000746471">
    <property type="component" value="Unassembled WGS sequence"/>
</dbReference>
<evidence type="ECO:0000256" key="9">
    <source>
        <dbReference type="ARBA" id="ARBA00022960"/>
    </source>
</evidence>
<sequence length="447" mass="50054">MINMTKRMTMLILLTIHLFAIPIFADEAPFSLDKSDLVAEAAILINEDTGQVIFEKNANIPMFPASTTKILTALIILEDCDLNAEVTIDEKVPYVDGSSIALETGEVLTVDQLLHAMLMVSANDAAEALAKFHSGTVEAFTMVMNERAASLGALNSNFENPHGLPNENHVSTAYDLAMIAKAAMEIPYFREIIMTPRYTIPANQVKTEDRVLNHSNKFIPGVPGSSDKINVRGETVTKGYDLMTGIKSGYTTIARHCFVGAIEKDGRRYISAILKSEGVNMYIDTRNLLDYGLYSVSSYMLYEENEVVTSLSLNDARQTTIYLHPDHALSVDLGYEVSANSLIKEVTTTDHPVLPISKGEILGEIKYYLGDKVLCEANLIADDDYSGEDLMSAEIEHYDHIPFYKDKMFYLSTGIKLLLALIIWRTIVTWIRLISLRRKRRLQRRKY</sequence>
<dbReference type="PANTHER" id="PTHR21581">
    <property type="entry name" value="D-ALANYL-D-ALANINE CARBOXYPEPTIDASE"/>
    <property type="match status" value="1"/>
</dbReference>
<evidence type="ECO:0000313" key="16">
    <source>
        <dbReference type="EMBL" id="MBS7526814.1"/>
    </source>
</evidence>
<dbReference type="PRINTS" id="PR00725">
    <property type="entry name" value="DADACBPTASE1"/>
</dbReference>
<dbReference type="Gene3D" id="3.40.710.10">
    <property type="entry name" value="DD-peptidase/beta-lactamase superfamily"/>
    <property type="match status" value="1"/>
</dbReference>
<organism evidence="16 17">
    <name type="scientific">Fusibacter paucivorans</name>
    <dbReference type="NCBI Taxonomy" id="76009"/>
    <lineage>
        <taxon>Bacteria</taxon>
        <taxon>Bacillati</taxon>
        <taxon>Bacillota</taxon>
        <taxon>Clostridia</taxon>
        <taxon>Eubacteriales</taxon>
        <taxon>Eubacteriales Family XII. Incertae Sedis</taxon>
        <taxon>Fusibacter</taxon>
    </lineage>
</organism>
<dbReference type="PANTHER" id="PTHR21581:SF6">
    <property type="entry name" value="TRAFFICKING PROTEIN PARTICLE COMPLEX SUBUNIT 12"/>
    <property type="match status" value="1"/>
</dbReference>
<evidence type="ECO:0000256" key="1">
    <source>
        <dbReference type="ARBA" id="ARBA00003217"/>
    </source>
</evidence>
<dbReference type="InterPro" id="IPR012338">
    <property type="entry name" value="Beta-lactam/transpept-like"/>
</dbReference>
<dbReference type="RefSeq" id="WP_213236672.1">
    <property type="nucleotide sequence ID" value="NZ_JAHBCL010000013.1"/>
</dbReference>
<evidence type="ECO:0000313" key="17">
    <source>
        <dbReference type="Proteomes" id="UP000746471"/>
    </source>
</evidence>
<comment type="caution">
    <text evidence="16">The sequence shown here is derived from an EMBL/GenBank/DDBJ whole genome shotgun (WGS) entry which is preliminary data.</text>
</comment>
<gene>
    <name evidence="16" type="ORF">KHM83_09005</name>
</gene>
<evidence type="ECO:0000256" key="4">
    <source>
        <dbReference type="ARBA" id="ARBA00012448"/>
    </source>
</evidence>
<dbReference type="InterPro" id="IPR001967">
    <property type="entry name" value="Peptidase_S11_N"/>
</dbReference>
<keyword evidence="5 16" id="KW-0121">Carboxypeptidase</keyword>
<keyword evidence="17" id="KW-1185">Reference proteome</keyword>
<feature type="domain" description="Peptidase S11 D-Ala-D-Ala carboxypeptidase A C-terminal" evidence="15">
    <location>
        <begin position="297"/>
        <end position="387"/>
    </location>
</feature>
<evidence type="ECO:0000256" key="3">
    <source>
        <dbReference type="ARBA" id="ARBA00007164"/>
    </source>
</evidence>
<evidence type="ECO:0000259" key="15">
    <source>
        <dbReference type="SMART" id="SM00936"/>
    </source>
</evidence>
<dbReference type="GO" id="GO:0004180">
    <property type="term" value="F:carboxypeptidase activity"/>
    <property type="evidence" value="ECO:0007669"/>
    <property type="project" value="UniProtKB-KW"/>
</dbReference>
<dbReference type="SUPFAM" id="SSF69189">
    <property type="entry name" value="Penicillin-binding protein associated domain"/>
    <property type="match status" value="1"/>
</dbReference>
<evidence type="ECO:0000256" key="10">
    <source>
        <dbReference type="ARBA" id="ARBA00022984"/>
    </source>
</evidence>
<keyword evidence="14" id="KW-0812">Transmembrane</keyword>
<evidence type="ECO:0000256" key="8">
    <source>
        <dbReference type="ARBA" id="ARBA00022801"/>
    </source>
</evidence>
<proteinExistence type="inferred from homology"/>
<comment type="pathway">
    <text evidence="2">Cell wall biogenesis; peptidoglycan biosynthesis.</text>
</comment>
<keyword evidence="7" id="KW-0732">Signal</keyword>
<keyword evidence="9" id="KW-0133">Cell shape</keyword>
<reference evidence="16 17" key="1">
    <citation type="submission" date="2021-05" db="EMBL/GenBank/DDBJ databases">
        <title>Fusibacter ferrireducens sp. nov., an anaerobic, sulfur- and Fe-reducing bacterium isolated from the mangrove sediment.</title>
        <authorList>
            <person name="Qiu D."/>
        </authorList>
    </citation>
    <scope>NUCLEOTIDE SEQUENCE [LARGE SCALE GENOMIC DNA]</scope>
    <source>
        <strain evidence="16 17">DSM 12116</strain>
    </source>
</reference>